<sequence>MAARTFVGGLSMRARLTTLTAFVVGLLCITFSAVMLFSLNRMATQNLIRDVSDVGELTAYYVDRGEIIDPLPPIPKNEIRPVQVVDPSGRVVASTADLRGKPPMAGFRPKPPRQTASGEVCDSVFRRCHIVVARQVYRDGDWVVYSAAPVLPFYTYGSALALLIAGTIGFTVAVACATRRTVTSSLRPVDEIRAELDEISGGDVGRRVPIPSAKDEVYRLARSVNHTLDRLEGALQQQRRFTSDASHELRTPIAAIRAQVEDALLAPAETDPIRLCEAVLPSLERLQSITYDLLTLAQLDHGVDLHRQKIDVSELVAAEVRRRHMSSEVVRRLAPGVTVLADRARLAQLLVRLLDNADRHAESCVTVTVRAEPGDPTYGRRFRDGAAVIEVADDGQGIAEHERERVFLRFARVDTARSRGAGGVGLGLPIARRIAEIHGGDLVVADSAKGARLVVRLPLCR</sequence>
<evidence type="ECO:0000256" key="7">
    <source>
        <dbReference type="ARBA" id="ARBA00022777"/>
    </source>
</evidence>
<evidence type="ECO:0000313" key="15">
    <source>
        <dbReference type="Proteomes" id="UP000674234"/>
    </source>
</evidence>
<comment type="catalytic activity">
    <reaction evidence="1">
        <text>ATP + protein L-histidine = ADP + protein N-phospho-L-histidine.</text>
        <dbReference type="EC" id="2.7.13.3"/>
    </reaction>
</comment>
<dbReference type="Gene3D" id="1.10.287.130">
    <property type="match status" value="1"/>
</dbReference>
<dbReference type="SMART" id="SM00387">
    <property type="entry name" value="HATPase_c"/>
    <property type="match status" value="1"/>
</dbReference>
<dbReference type="CDD" id="cd00075">
    <property type="entry name" value="HATPase"/>
    <property type="match status" value="1"/>
</dbReference>
<evidence type="ECO:0000313" key="14">
    <source>
        <dbReference type="EMBL" id="MBP2704486.1"/>
    </source>
</evidence>
<dbReference type="GO" id="GO:0000155">
    <property type="term" value="F:phosphorelay sensor kinase activity"/>
    <property type="evidence" value="ECO:0007669"/>
    <property type="project" value="InterPro"/>
</dbReference>
<comment type="caution">
    <text evidence="14">The sequence shown here is derived from an EMBL/GenBank/DDBJ whole genome shotgun (WGS) entry which is preliminary data.</text>
</comment>
<accession>A0A941AHU8</accession>
<dbReference type="InterPro" id="IPR005467">
    <property type="entry name" value="His_kinase_dom"/>
</dbReference>
<dbReference type="InterPro" id="IPR003661">
    <property type="entry name" value="HisK_dim/P_dom"/>
</dbReference>
<dbReference type="GO" id="GO:0005886">
    <property type="term" value="C:plasma membrane"/>
    <property type="evidence" value="ECO:0007669"/>
    <property type="project" value="UniProtKB-SubCell"/>
</dbReference>
<dbReference type="InterPro" id="IPR036890">
    <property type="entry name" value="HATPase_C_sf"/>
</dbReference>
<keyword evidence="15" id="KW-1185">Reference proteome</keyword>
<keyword evidence="7 14" id="KW-0418">Kinase</keyword>
<keyword evidence="4" id="KW-0597">Phosphoprotein</keyword>
<keyword evidence="10 11" id="KW-0472">Membrane</keyword>
<dbReference type="PANTHER" id="PTHR45436">
    <property type="entry name" value="SENSOR HISTIDINE KINASE YKOH"/>
    <property type="match status" value="1"/>
</dbReference>
<evidence type="ECO:0000259" key="12">
    <source>
        <dbReference type="PROSITE" id="PS50109"/>
    </source>
</evidence>
<dbReference type="PROSITE" id="PS50109">
    <property type="entry name" value="HIS_KIN"/>
    <property type="match status" value="1"/>
</dbReference>
<dbReference type="InterPro" id="IPR003594">
    <property type="entry name" value="HATPase_dom"/>
</dbReference>
<dbReference type="SUPFAM" id="SSF158472">
    <property type="entry name" value="HAMP domain-like"/>
    <property type="match status" value="1"/>
</dbReference>
<dbReference type="Pfam" id="PF02518">
    <property type="entry name" value="HATPase_c"/>
    <property type="match status" value="1"/>
</dbReference>
<dbReference type="EC" id="2.7.13.3" evidence="3"/>
<dbReference type="InterPro" id="IPR003660">
    <property type="entry name" value="HAMP_dom"/>
</dbReference>
<feature type="transmembrane region" description="Helical" evidence="11">
    <location>
        <begin position="21"/>
        <end position="39"/>
    </location>
</feature>
<dbReference type="InterPro" id="IPR036097">
    <property type="entry name" value="HisK_dim/P_sf"/>
</dbReference>
<dbReference type="SMART" id="SM00388">
    <property type="entry name" value="HisKA"/>
    <property type="match status" value="1"/>
</dbReference>
<evidence type="ECO:0000256" key="5">
    <source>
        <dbReference type="ARBA" id="ARBA00022679"/>
    </source>
</evidence>
<reference evidence="14" key="1">
    <citation type="submission" date="2021-02" db="EMBL/GenBank/DDBJ databases">
        <title>Draft genome sequence of Microbispora sp. RL4-1S isolated from rice leaves in Thailand.</title>
        <authorList>
            <person name="Muangham S."/>
            <person name="Duangmal K."/>
        </authorList>
    </citation>
    <scope>NUCLEOTIDE SEQUENCE</scope>
    <source>
        <strain evidence="14">RL4-1S</strain>
    </source>
</reference>
<comment type="subcellular location">
    <subcellularLocation>
        <location evidence="2">Cell membrane</location>
    </subcellularLocation>
</comment>
<dbReference type="CDD" id="cd00082">
    <property type="entry name" value="HisKA"/>
    <property type="match status" value="1"/>
</dbReference>
<evidence type="ECO:0000256" key="8">
    <source>
        <dbReference type="ARBA" id="ARBA00022989"/>
    </source>
</evidence>
<dbReference type="AlphaFoldDB" id="A0A941AHU8"/>
<keyword evidence="6 11" id="KW-0812">Transmembrane</keyword>
<evidence type="ECO:0000256" key="4">
    <source>
        <dbReference type="ARBA" id="ARBA00022553"/>
    </source>
</evidence>
<organism evidence="14 15">
    <name type="scientific">Microbispora oryzae</name>
    <dbReference type="NCBI Taxonomy" id="2806554"/>
    <lineage>
        <taxon>Bacteria</taxon>
        <taxon>Bacillati</taxon>
        <taxon>Actinomycetota</taxon>
        <taxon>Actinomycetes</taxon>
        <taxon>Streptosporangiales</taxon>
        <taxon>Streptosporangiaceae</taxon>
        <taxon>Microbispora</taxon>
    </lineage>
</organism>
<name>A0A941AHU8_9ACTN</name>
<dbReference type="PROSITE" id="PS50885">
    <property type="entry name" value="HAMP"/>
    <property type="match status" value="1"/>
</dbReference>
<dbReference type="SMART" id="SM00304">
    <property type="entry name" value="HAMP"/>
    <property type="match status" value="1"/>
</dbReference>
<dbReference type="PANTHER" id="PTHR45436:SF5">
    <property type="entry name" value="SENSOR HISTIDINE KINASE TRCS"/>
    <property type="match status" value="1"/>
</dbReference>
<evidence type="ECO:0000256" key="2">
    <source>
        <dbReference type="ARBA" id="ARBA00004236"/>
    </source>
</evidence>
<evidence type="ECO:0000259" key="13">
    <source>
        <dbReference type="PROSITE" id="PS50885"/>
    </source>
</evidence>
<dbReference type="Proteomes" id="UP000674234">
    <property type="component" value="Unassembled WGS sequence"/>
</dbReference>
<feature type="transmembrane region" description="Helical" evidence="11">
    <location>
        <begin position="153"/>
        <end position="177"/>
    </location>
</feature>
<dbReference type="SUPFAM" id="SSF47384">
    <property type="entry name" value="Homodimeric domain of signal transducing histidine kinase"/>
    <property type="match status" value="1"/>
</dbReference>
<feature type="domain" description="HAMP" evidence="13">
    <location>
        <begin position="183"/>
        <end position="236"/>
    </location>
</feature>
<gene>
    <name evidence="14" type="ORF">JOL79_11740</name>
</gene>
<proteinExistence type="predicted"/>
<dbReference type="CDD" id="cd06225">
    <property type="entry name" value="HAMP"/>
    <property type="match status" value="1"/>
</dbReference>
<evidence type="ECO:0000256" key="6">
    <source>
        <dbReference type="ARBA" id="ARBA00022692"/>
    </source>
</evidence>
<dbReference type="Pfam" id="PF00672">
    <property type="entry name" value="HAMP"/>
    <property type="match status" value="1"/>
</dbReference>
<evidence type="ECO:0000256" key="9">
    <source>
        <dbReference type="ARBA" id="ARBA00023012"/>
    </source>
</evidence>
<evidence type="ECO:0000256" key="3">
    <source>
        <dbReference type="ARBA" id="ARBA00012438"/>
    </source>
</evidence>
<dbReference type="Gene3D" id="3.30.565.10">
    <property type="entry name" value="Histidine kinase-like ATPase, C-terminal domain"/>
    <property type="match status" value="1"/>
</dbReference>
<keyword evidence="5" id="KW-0808">Transferase</keyword>
<dbReference type="InterPro" id="IPR004358">
    <property type="entry name" value="Sig_transdc_His_kin-like_C"/>
</dbReference>
<dbReference type="Pfam" id="PF00512">
    <property type="entry name" value="HisKA"/>
    <property type="match status" value="1"/>
</dbReference>
<feature type="domain" description="Histidine kinase" evidence="12">
    <location>
        <begin position="244"/>
        <end position="461"/>
    </location>
</feature>
<evidence type="ECO:0000256" key="11">
    <source>
        <dbReference type="SAM" id="Phobius"/>
    </source>
</evidence>
<dbReference type="PRINTS" id="PR00344">
    <property type="entry name" value="BCTRLSENSOR"/>
</dbReference>
<keyword evidence="8 11" id="KW-1133">Transmembrane helix</keyword>
<dbReference type="SUPFAM" id="SSF55874">
    <property type="entry name" value="ATPase domain of HSP90 chaperone/DNA topoisomerase II/histidine kinase"/>
    <property type="match status" value="1"/>
</dbReference>
<dbReference type="RefSeq" id="WP_210155791.1">
    <property type="nucleotide sequence ID" value="NZ_JAFCNB010000005.1"/>
</dbReference>
<dbReference type="EMBL" id="JAFCNB010000005">
    <property type="protein sequence ID" value="MBP2704486.1"/>
    <property type="molecule type" value="Genomic_DNA"/>
</dbReference>
<evidence type="ECO:0000256" key="1">
    <source>
        <dbReference type="ARBA" id="ARBA00000085"/>
    </source>
</evidence>
<protein>
    <recommendedName>
        <fullName evidence="3">histidine kinase</fullName>
        <ecNumber evidence="3">2.7.13.3</ecNumber>
    </recommendedName>
</protein>
<dbReference type="InterPro" id="IPR050428">
    <property type="entry name" value="TCS_sensor_his_kinase"/>
</dbReference>
<evidence type="ECO:0000256" key="10">
    <source>
        <dbReference type="ARBA" id="ARBA00023136"/>
    </source>
</evidence>
<keyword evidence="9" id="KW-0902">Two-component regulatory system</keyword>